<evidence type="ECO:0000313" key="2">
    <source>
        <dbReference type="Proteomes" id="UP001202328"/>
    </source>
</evidence>
<keyword evidence="2" id="KW-1185">Reference proteome</keyword>
<dbReference type="Proteomes" id="UP001202328">
    <property type="component" value="Unassembled WGS sequence"/>
</dbReference>
<reference evidence="1" key="1">
    <citation type="submission" date="2022-04" db="EMBL/GenBank/DDBJ databases">
        <title>A functionally conserved STORR gene fusion in Papaver species that diverged 16.8 million years ago.</title>
        <authorList>
            <person name="Catania T."/>
        </authorList>
    </citation>
    <scope>NUCLEOTIDE SEQUENCE</scope>
    <source>
        <strain evidence="1">S-188037</strain>
    </source>
</reference>
<dbReference type="AlphaFoldDB" id="A0AAD4THH1"/>
<organism evidence="1 2">
    <name type="scientific">Papaver atlanticum</name>
    <dbReference type="NCBI Taxonomy" id="357466"/>
    <lineage>
        <taxon>Eukaryota</taxon>
        <taxon>Viridiplantae</taxon>
        <taxon>Streptophyta</taxon>
        <taxon>Embryophyta</taxon>
        <taxon>Tracheophyta</taxon>
        <taxon>Spermatophyta</taxon>
        <taxon>Magnoliopsida</taxon>
        <taxon>Ranunculales</taxon>
        <taxon>Papaveraceae</taxon>
        <taxon>Papaveroideae</taxon>
        <taxon>Papaver</taxon>
    </lineage>
</organism>
<comment type="caution">
    <text evidence="1">The sequence shown here is derived from an EMBL/GenBank/DDBJ whole genome shotgun (WGS) entry which is preliminary data.</text>
</comment>
<accession>A0AAD4THH1</accession>
<name>A0AAD4THH1_9MAGN</name>
<sequence length="139" mass="15521">MDKNVSLHLIPVEAGTPGDYYINPIEKLMTKTSDWSAVEHEDYIETIFNMAAFKGPGEFVCGKKYIDQAIGDSVNKDDDCGYILNSDFIDFKGIDDEIKDGLTKIYFPKIKVEASKKKNVKVEENKKKNVAGVSTSTTN</sequence>
<proteinExistence type="predicted"/>
<protein>
    <submittedName>
        <fullName evidence="1">Uncharacterized protein</fullName>
    </submittedName>
</protein>
<evidence type="ECO:0000313" key="1">
    <source>
        <dbReference type="EMBL" id="KAI3960229.1"/>
    </source>
</evidence>
<dbReference type="EMBL" id="JAJJMB010000948">
    <property type="protein sequence ID" value="KAI3960229.1"/>
    <property type="molecule type" value="Genomic_DNA"/>
</dbReference>
<gene>
    <name evidence="1" type="ORF">MKW98_016953</name>
</gene>